<evidence type="ECO:0000313" key="1">
    <source>
        <dbReference type="EMBL" id="CAG7819849.1"/>
    </source>
</evidence>
<organism evidence="1 2">
    <name type="scientific">Allacma fusca</name>
    <dbReference type="NCBI Taxonomy" id="39272"/>
    <lineage>
        <taxon>Eukaryota</taxon>
        <taxon>Metazoa</taxon>
        <taxon>Ecdysozoa</taxon>
        <taxon>Arthropoda</taxon>
        <taxon>Hexapoda</taxon>
        <taxon>Collembola</taxon>
        <taxon>Symphypleona</taxon>
        <taxon>Sminthuridae</taxon>
        <taxon>Allacma</taxon>
    </lineage>
</organism>
<dbReference type="Proteomes" id="UP000708208">
    <property type="component" value="Unassembled WGS sequence"/>
</dbReference>
<name>A0A8J2KVF2_9HEXA</name>
<dbReference type="AlphaFoldDB" id="A0A8J2KVF2"/>
<evidence type="ECO:0000313" key="2">
    <source>
        <dbReference type="Proteomes" id="UP000708208"/>
    </source>
</evidence>
<reference evidence="1" key="1">
    <citation type="submission" date="2021-06" db="EMBL/GenBank/DDBJ databases">
        <authorList>
            <person name="Hodson N. C."/>
            <person name="Mongue J. A."/>
            <person name="Jaron S. K."/>
        </authorList>
    </citation>
    <scope>NUCLEOTIDE SEQUENCE</scope>
</reference>
<sequence>MQTFFDEAHLQLSGRPDIVELQKLQDSVEERVSIVSSITNYLGDIHRTKHRLHGPCFVANQVARDFAELKQNVWASIEACVSRQIAAGIAAEDGKFHCRVCDTNKIKFFVFLF</sequence>
<accession>A0A8J2KVF2</accession>
<comment type="caution">
    <text evidence="1">The sequence shown here is derived from an EMBL/GenBank/DDBJ whole genome shotgun (WGS) entry which is preliminary data.</text>
</comment>
<keyword evidence="2" id="KW-1185">Reference proteome</keyword>
<dbReference type="EMBL" id="CAJVCH010461751">
    <property type="protein sequence ID" value="CAG7819849.1"/>
    <property type="molecule type" value="Genomic_DNA"/>
</dbReference>
<gene>
    <name evidence="1" type="ORF">AFUS01_LOCUS30270</name>
</gene>
<protein>
    <submittedName>
        <fullName evidence="1">Uncharacterized protein</fullName>
    </submittedName>
</protein>
<proteinExistence type="predicted"/>